<dbReference type="InterPro" id="IPR002043">
    <property type="entry name" value="UDG_fam1"/>
</dbReference>
<dbReference type="NCBIfam" id="NF003589">
    <property type="entry name" value="PRK05254.1-2"/>
    <property type="match status" value="1"/>
</dbReference>
<evidence type="ECO:0000256" key="6">
    <source>
        <dbReference type="ARBA" id="ARBA00022490"/>
    </source>
</evidence>
<evidence type="ECO:0000256" key="8">
    <source>
        <dbReference type="ARBA" id="ARBA00022801"/>
    </source>
</evidence>
<comment type="catalytic activity">
    <reaction evidence="1 10 12">
        <text>Hydrolyzes single-stranded DNA or mismatched double-stranded DNA and polynucleotides, releasing free uracil.</text>
        <dbReference type="EC" id="3.2.2.27"/>
    </reaction>
</comment>
<dbReference type="Gene3D" id="3.40.470.10">
    <property type="entry name" value="Uracil-DNA glycosylase-like domain"/>
    <property type="match status" value="1"/>
</dbReference>
<evidence type="ECO:0000256" key="7">
    <source>
        <dbReference type="ARBA" id="ARBA00022763"/>
    </source>
</evidence>
<keyword evidence="8 10" id="KW-0378">Hydrolase</keyword>
<keyword evidence="7 10" id="KW-0227">DNA damage</keyword>
<gene>
    <name evidence="10 14" type="primary">ung</name>
    <name evidence="14" type="ORF">ERS672216_00266</name>
</gene>
<comment type="function">
    <text evidence="2 10 12">Excises uracil residues from the DNA which can arise as a result of misincorporation of dUMP residues by DNA polymerase or due to deamination of cytosine.</text>
</comment>
<dbReference type="PANTHER" id="PTHR11264">
    <property type="entry name" value="URACIL-DNA GLYCOSYLASE"/>
    <property type="match status" value="1"/>
</dbReference>
<sequence length="234" mass="25987">MQVNLDNVQIENGWKKALKEEFLSPYFANIKENLLQAKKTETVYPPSNLIFNAFNLTPFDSVKVVILGQDPYHGANQAMGLSFSVPKGVRTPPSLVNIYKEIEADLGIKEPNSGDLSYWAKQGVLLLNATLSVAANRANSHSNFGWQTFTDAAIKVLNLDKSGIVFMLWGNNAKAKAALIDCEKHLVLTAAHPSPLARGAFFGCRHFSQCNEYLKKQSKSPIDWDLNNFKEQQG</sequence>
<dbReference type="NCBIfam" id="TIGR00628">
    <property type="entry name" value="ung"/>
    <property type="match status" value="1"/>
</dbReference>
<organism evidence="14 15">
    <name type="scientific">Campylobacter geochelonis</name>
    <dbReference type="NCBI Taxonomy" id="1780362"/>
    <lineage>
        <taxon>Bacteria</taxon>
        <taxon>Pseudomonadati</taxon>
        <taxon>Campylobacterota</taxon>
        <taxon>Epsilonproteobacteria</taxon>
        <taxon>Campylobacterales</taxon>
        <taxon>Campylobacteraceae</taxon>
        <taxon>Campylobacter</taxon>
    </lineage>
</organism>
<dbReference type="NCBIfam" id="NF003592">
    <property type="entry name" value="PRK05254.1-5"/>
    <property type="match status" value="1"/>
</dbReference>
<dbReference type="Pfam" id="PF03167">
    <property type="entry name" value="UDG"/>
    <property type="match status" value="1"/>
</dbReference>
<reference evidence="14 15" key="1">
    <citation type="submission" date="2016-02" db="EMBL/GenBank/DDBJ databases">
        <authorList>
            <consortium name="Pathogen Informatics"/>
        </authorList>
    </citation>
    <scope>NUCLEOTIDE SEQUENCE [LARGE SCALE GENOMIC DNA]</scope>
    <source>
        <strain evidence="14 15">RC20</strain>
    </source>
</reference>
<dbReference type="OrthoDB" id="9804372at2"/>
<dbReference type="EC" id="3.2.2.27" evidence="4 10"/>
<dbReference type="NCBIfam" id="NF003588">
    <property type="entry name" value="PRK05254.1-1"/>
    <property type="match status" value="1"/>
</dbReference>
<evidence type="ECO:0000313" key="14">
    <source>
        <dbReference type="EMBL" id="CZE46236.1"/>
    </source>
</evidence>
<keyword evidence="14" id="KW-0326">Glycosidase</keyword>
<dbReference type="Proteomes" id="UP000069632">
    <property type="component" value="Unassembled WGS sequence"/>
</dbReference>
<dbReference type="GO" id="GO:0097510">
    <property type="term" value="P:base-excision repair, AP site formation via deaminated base removal"/>
    <property type="evidence" value="ECO:0007669"/>
    <property type="project" value="TreeGrafter"/>
</dbReference>
<accession>A0A128EB67</accession>
<dbReference type="GO" id="GO:0005737">
    <property type="term" value="C:cytoplasm"/>
    <property type="evidence" value="ECO:0007669"/>
    <property type="project" value="UniProtKB-SubCell"/>
</dbReference>
<dbReference type="AlphaFoldDB" id="A0A128EB67"/>
<dbReference type="RefSeq" id="WP_075539918.1">
    <property type="nucleotide sequence ID" value="NZ_CP053844.1"/>
</dbReference>
<name>A0A128EB67_9BACT</name>
<dbReference type="InterPro" id="IPR018085">
    <property type="entry name" value="Ura-DNA_Glyclase_AS"/>
</dbReference>
<keyword evidence="15" id="KW-1185">Reference proteome</keyword>
<comment type="similarity">
    <text evidence="3 10 12">Belongs to the uracil-DNA glycosylase (UDG) superfamily. UNG family.</text>
</comment>
<evidence type="ECO:0000259" key="13">
    <source>
        <dbReference type="SMART" id="SM00986"/>
    </source>
</evidence>
<dbReference type="NCBIfam" id="NF003591">
    <property type="entry name" value="PRK05254.1-4"/>
    <property type="match status" value="1"/>
</dbReference>
<evidence type="ECO:0000256" key="12">
    <source>
        <dbReference type="RuleBase" id="RU003780"/>
    </source>
</evidence>
<comment type="subcellular location">
    <subcellularLocation>
        <location evidence="10">Cytoplasm</location>
    </subcellularLocation>
</comment>
<feature type="active site" description="Proton acceptor" evidence="10 11">
    <location>
        <position position="70"/>
    </location>
</feature>
<dbReference type="HAMAP" id="MF_00148">
    <property type="entry name" value="UDG"/>
    <property type="match status" value="1"/>
</dbReference>
<keyword evidence="6 10" id="KW-0963">Cytoplasm</keyword>
<dbReference type="PANTHER" id="PTHR11264:SF0">
    <property type="entry name" value="URACIL-DNA GLYCOSYLASE"/>
    <property type="match status" value="1"/>
</dbReference>
<evidence type="ECO:0000256" key="5">
    <source>
        <dbReference type="ARBA" id="ARBA00018429"/>
    </source>
</evidence>
<feature type="domain" description="Uracil-DNA glycosylase-like" evidence="13">
    <location>
        <begin position="55"/>
        <end position="214"/>
    </location>
</feature>
<dbReference type="PROSITE" id="PS00130">
    <property type="entry name" value="U_DNA_GLYCOSYLASE"/>
    <property type="match status" value="1"/>
</dbReference>
<evidence type="ECO:0000256" key="9">
    <source>
        <dbReference type="ARBA" id="ARBA00023204"/>
    </source>
</evidence>
<evidence type="ECO:0000256" key="1">
    <source>
        <dbReference type="ARBA" id="ARBA00001400"/>
    </source>
</evidence>
<evidence type="ECO:0000313" key="15">
    <source>
        <dbReference type="Proteomes" id="UP000069632"/>
    </source>
</evidence>
<dbReference type="FunFam" id="3.40.470.10:FF:000001">
    <property type="entry name" value="Uracil-DNA glycosylase"/>
    <property type="match status" value="1"/>
</dbReference>
<evidence type="ECO:0000256" key="4">
    <source>
        <dbReference type="ARBA" id="ARBA00012030"/>
    </source>
</evidence>
<evidence type="ECO:0000256" key="2">
    <source>
        <dbReference type="ARBA" id="ARBA00002631"/>
    </source>
</evidence>
<dbReference type="SMART" id="SM00987">
    <property type="entry name" value="UreE_C"/>
    <property type="match status" value="1"/>
</dbReference>
<dbReference type="SUPFAM" id="SSF52141">
    <property type="entry name" value="Uracil-DNA glycosylase-like"/>
    <property type="match status" value="1"/>
</dbReference>
<dbReference type="InterPro" id="IPR005122">
    <property type="entry name" value="Uracil-DNA_glycosylase-like"/>
</dbReference>
<evidence type="ECO:0000256" key="10">
    <source>
        <dbReference type="HAMAP-Rule" id="MF_00148"/>
    </source>
</evidence>
<dbReference type="SMART" id="SM00986">
    <property type="entry name" value="UDG"/>
    <property type="match status" value="1"/>
</dbReference>
<proteinExistence type="inferred from homology"/>
<dbReference type="EMBL" id="FIZP01000001">
    <property type="protein sequence ID" value="CZE46236.1"/>
    <property type="molecule type" value="Genomic_DNA"/>
</dbReference>
<protein>
    <recommendedName>
        <fullName evidence="5 10">Uracil-DNA glycosylase</fullName>
        <shortName evidence="10">UDG</shortName>
        <ecNumber evidence="4 10">3.2.2.27</ecNumber>
    </recommendedName>
</protein>
<dbReference type="CDD" id="cd10027">
    <property type="entry name" value="UDG-F1-like"/>
    <property type="match status" value="1"/>
</dbReference>
<dbReference type="InterPro" id="IPR036895">
    <property type="entry name" value="Uracil-DNA_glycosylase-like_sf"/>
</dbReference>
<keyword evidence="9 10" id="KW-0234">DNA repair</keyword>
<dbReference type="GO" id="GO:0004844">
    <property type="term" value="F:uracil DNA N-glycosylase activity"/>
    <property type="evidence" value="ECO:0007669"/>
    <property type="project" value="UniProtKB-UniRule"/>
</dbReference>
<evidence type="ECO:0000256" key="11">
    <source>
        <dbReference type="PROSITE-ProRule" id="PRU10072"/>
    </source>
</evidence>
<evidence type="ECO:0000256" key="3">
    <source>
        <dbReference type="ARBA" id="ARBA00008184"/>
    </source>
</evidence>